<gene>
    <name evidence="1" type="ORF">I4F81_006493</name>
</gene>
<accession>A0ACC3C0X3</accession>
<dbReference type="EMBL" id="CM020619">
    <property type="protein sequence ID" value="KAK1863941.1"/>
    <property type="molecule type" value="Genomic_DNA"/>
</dbReference>
<organism evidence="1 2">
    <name type="scientific">Pyropia yezoensis</name>
    <name type="common">Susabi-nori</name>
    <name type="synonym">Porphyra yezoensis</name>
    <dbReference type="NCBI Taxonomy" id="2788"/>
    <lineage>
        <taxon>Eukaryota</taxon>
        <taxon>Rhodophyta</taxon>
        <taxon>Bangiophyceae</taxon>
        <taxon>Bangiales</taxon>
        <taxon>Bangiaceae</taxon>
        <taxon>Pyropia</taxon>
    </lineage>
</organism>
<name>A0ACC3C0X3_PYRYE</name>
<sequence>MPSFGQHRSDYPFKTLLHESSSYKHMKKVHFEALVPSTMEQACHVGAGGSPALQVMLWSFLERREHRFLSGTNVAILGPAGCGKSRVLELCIVEARRLHGDSAVLVMSWTRAAALQIGGRSYHSFLGIGPGDSSKEKTLEDVRLKRLLRTTLELARVIVVDETPTFPALAGDPCQLGPTQQSERDAEPFMYETATWRQTVCGSWGRVHLLAGAHRHARDLQLLEALRRIRVGEQRDKDIAFMNATSAGATAEEWDTHTQVRATNAGVDAVNSARLAALPVTPVEFVARDEVFVTHPARRGYVRHRLAGMVADTKVFKVDAAVILTRTVGFIASGTQGKVMEIVAGIPSSQDFLPSLMADNGGSSGTGGAANTRVSPFLYGIDLAEVDAVQRGFINSVRLAEREWTATTTPTEIQEAMAEMFSPDELFNSAVAIMPGMYRELRKHLDKHGAALGVHPSHRVPPLLADRLFVKPEDRERPAELARSLVAQGRRVAADARPQHEQPQPAADDGRANVYGPAQERALAHNISMRLKDRASKFSGGADEVWTDLLVSFQNLARDYRLTPEQRL</sequence>
<protein>
    <submittedName>
        <fullName evidence="1">Uncharacterized protein</fullName>
    </submittedName>
</protein>
<evidence type="ECO:0000313" key="2">
    <source>
        <dbReference type="Proteomes" id="UP000798662"/>
    </source>
</evidence>
<dbReference type="Proteomes" id="UP000798662">
    <property type="component" value="Chromosome 2"/>
</dbReference>
<evidence type="ECO:0000313" key="1">
    <source>
        <dbReference type="EMBL" id="KAK1863941.1"/>
    </source>
</evidence>
<proteinExistence type="predicted"/>
<comment type="caution">
    <text evidence="1">The sequence shown here is derived from an EMBL/GenBank/DDBJ whole genome shotgun (WGS) entry which is preliminary data.</text>
</comment>
<reference evidence="1" key="1">
    <citation type="submission" date="2019-11" db="EMBL/GenBank/DDBJ databases">
        <title>Nori genome reveals adaptations in red seaweeds to the harsh intertidal environment.</title>
        <authorList>
            <person name="Wang D."/>
            <person name="Mao Y."/>
        </authorList>
    </citation>
    <scope>NUCLEOTIDE SEQUENCE</scope>
    <source>
        <tissue evidence="1">Gametophyte</tissue>
    </source>
</reference>
<keyword evidence="2" id="KW-1185">Reference proteome</keyword>